<feature type="compositionally biased region" description="Basic residues" evidence="1">
    <location>
        <begin position="7"/>
        <end position="17"/>
    </location>
</feature>
<reference evidence="2 3" key="1">
    <citation type="journal article" date="2011" name="Proc. Natl. Acad. Sci. U.S.A.">
        <title>Evolutionary erosion of yeast sex chromosomes by mating-type switching accidents.</title>
        <authorList>
            <person name="Gordon J.L."/>
            <person name="Armisen D."/>
            <person name="Proux-Wera E."/>
            <person name="Oheigeartaigh S.S."/>
            <person name="Byrne K.P."/>
            <person name="Wolfe K.H."/>
        </authorList>
    </citation>
    <scope>NUCLEOTIDE SEQUENCE [LARGE SCALE GENOMIC DNA]</scope>
    <source>
        <strain evidence="3">ATCC 10597 / BCRC 20456 / CBS 421 / NBRC 0211 / NRRL Y-12639</strain>
    </source>
</reference>
<dbReference type="KEGG" id="ndi:NDAI_0H00690"/>
<dbReference type="AlphaFoldDB" id="G0WEN2"/>
<evidence type="ECO:0000256" key="1">
    <source>
        <dbReference type="SAM" id="MobiDB-lite"/>
    </source>
</evidence>
<evidence type="ECO:0000313" key="2">
    <source>
        <dbReference type="EMBL" id="CCD26243.1"/>
    </source>
</evidence>
<dbReference type="GeneID" id="11495774"/>
<accession>G0WEN2</accession>
<keyword evidence="3" id="KW-1185">Reference proteome</keyword>
<proteinExistence type="predicted"/>
<organism evidence="2 3">
    <name type="scientific">Naumovozyma dairenensis (strain ATCC 10597 / BCRC 20456 / CBS 421 / NBRC 0211 / NRRL Y-12639)</name>
    <name type="common">Saccharomyces dairenensis</name>
    <dbReference type="NCBI Taxonomy" id="1071378"/>
    <lineage>
        <taxon>Eukaryota</taxon>
        <taxon>Fungi</taxon>
        <taxon>Dikarya</taxon>
        <taxon>Ascomycota</taxon>
        <taxon>Saccharomycotina</taxon>
        <taxon>Saccharomycetes</taxon>
        <taxon>Saccharomycetales</taxon>
        <taxon>Saccharomycetaceae</taxon>
        <taxon>Naumovozyma</taxon>
    </lineage>
</organism>
<protein>
    <submittedName>
        <fullName evidence="2">Uncharacterized protein</fullName>
    </submittedName>
</protein>
<dbReference type="Proteomes" id="UP000000689">
    <property type="component" value="Chromosome 8"/>
</dbReference>
<feature type="region of interest" description="Disordered" evidence="1">
    <location>
        <begin position="1"/>
        <end position="23"/>
    </location>
</feature>
<dbReference type="HOGENOM" id="CLU_1619490_0_0_1"/>
<name>G0WEN2_NAUDC</name>
<dbReference type="EMBL" id="HE580274">
    <property type="protein sequence ID" value="CCD26243.1"/>
    <property type="molecule type" value="Genomic_DNA"/>
</dbReference>
<gene>
    <name evidence="2" type="primary">NDAI0H00690</name>
    <name evidence="2" type="ordered locus">NDAI_0H00690</name>
</gene>
<sequence>MVENKIKHTGKISKRTGKTNNPISARQLMDLNNLKETKDKTGDETVPNQKSRTMSMCTNITRNVHDTITPIKKNCTTRLTFHSLLSLEQQKDGFQTPESKIHNSPLLETKSKTHIEDSVIRGESIINPKTPRRTLLSPIILTNWLDRTSIYSPSNGSRLLFKTK</sequence>
<evidence type="ECO:0000313" key="3">
    <source>
        <dbReference type="Proteomes" id="UP000000689"/>
    </source>
</evidence>
<dbReference type="RefSeq" id="XP_003671486.1">
    <property type="nucleotide sequence ID" value="XM_003671438.1"/>
</dbReference>